<organism evidence="1 2">
    <name type="scientific">Vogesella aquatica</name>
    <dbReference type="NCBI Taxonomy" id="2984206"/>
    <lineage>
        <taxon>Bacteria</taxon>
        <taxon>Pseudomonadati</taxon>
        <taxon>Pseudomonadota</taxon>
        <taxon>Betaproteobacteria</taxon>
        <taxon>Neisseriales</taxon>
        <taxon>Chromobacteriaceae</taxon>
        <taxon>Vogesella</taxon>
    </lineage>
</organism>
<comment type="caution">
    <text evidence="1">The sequence shown here is derived from an EMBL/GenBank/DDBJ whole genome shotgun (WGS) entry which is preliminary data.</text>
</comment>
<protein>
    <submittedName>
        <fullName evidence="1">HAD family hydrolase</fullName>
    </submittedName>
</protein>
<dbReference type="SFLD" id="SFLDS00003">
    <property type="entry name" value="Haloacid_Dehalogenase"/>
    <property type="match status" value="1"/>
</dbReference>
<dbReference type="EMBL" id="JAQQLF010000007">
    <property type="protein sequence ID" value="MDC7716824.1"/>
    <property type="molecule type" value="Genomic_DNA"/>
</dbReference>
<evidence type="ECO:0000313" key="2">
    <source>
        <dbReference type="Proteomes" id="UP001219956"/>
    </source>
</evidence>
<dbReference type="SUPFAM" id="SSF56784">
    <property type="entry name" value="HAD-like"/>
    <property type="match status" value="1"/>
</dbReference>
<dbReference type="SFLD" id="SFLDG01129">
    <property type="entry name" value="C1.5:_HAD__Beta-PGM__Phosphata"/>
    <property type="match status" value="1"/>
</dbReference>
<keyword evidence="2" id="KW-1185">Reference proteome</keyword>
<evidence type="ECO:0000313" key="1">
    <source>
        <dbReference type="EMBL" id="MDC7716824.1"/>
    </source>
</evidence>
<proteinExistence type="predicted"/>
<name>A0ABT5IYY5_9NEIS</name>
<dbReference type="InterPro" id="IPR052550">
    <property type="entry name" value="Pyrimidine_5'-ntase_YjjG"/>
</dbReference>
<dbReference type="PANTHER" id="PTHR47478:SF1">
    <property type="entry name" value="PYRIMIDINE 5'-NUCLEOTIDASE YJJG"/>
    <property type="match status" value="1"/>
</dbReference>
<reference evidence="1 2" key="1">
    <citation type="submission" date="2023-01" db="EMBL/GenBank/DDBJ databases">
        <title>Novel species of the genus Vogesella isolated from rivers.</title>
        <authorList>
            <person name="Lu H."/>
        </authorList>
    </citation>
    <scope>NUCLEOTIDE SEQUENCE [LARGE SCALE GENOMIC DNA]</scope>
    <source>
        <strain evidence="1 2">DC21W</strain>
    </source>
</reference>
<dbReference type="InterPro" id="IPR036412">
    <property type="entry name" value="HAD-like_sf"/>
</dbReference>
<accession>A0ABT5IYY5</accession>
<dbReference type="Gene3D" id="1.10.150.240">
    <property type="entry name" value="Putative phosphatase, domain 2"/>
    <property type="match status" value="1"/>
</dbReference>
<dbReference type="Proteomes" id="UP001219956">
    <property type="component" value="Unassembled WGS sequence"/>
</dbReference>
<dbReference type="Gene3D" id="3.40.50.1000">
    <property type="entry name" value="HAD superfamily/HAD-like"/>
    <property type="match status" value="1"/>
</dbReference>
<dbReference type="InterPro" id="IPR023198">
    <property type="entry name" value="PGP-like_dom2"/>
</dbReference>
<dbReference type="GO" id="GO:0016787">
    <property type="term" value="F:hydrolase activity"/>
    <property type="evidence" value="ECO:0007669"/>
    <property type="project" value="UniProtKB-KW"/>
</dbReference>
<dbReference type="RefSeq" id="WP_272751208.1">
    <property type="nucleotide sequence ID" value="NZ_JAQQLF010000007.1"/>
</dbReference>
<dbReference type="NCBIfam" id="TIGR01509">
    <property type="entry name" value="HAD-SF-IA-v3"/>
    <property type="match status" value="1"/>
</dbReference>
<keyword evidence="1" id="KW-0378">Hydrolase</keyword>
<dbReference type="InterPro" id="IPR023214">
    <property type="entry name" value="HAD_sf"/>
</dbReference>
<dbReference type="InterPro" id="IPR006439">
    <property type="entry name" value="HAD-SF_hydro_IA"/>
</dbReference>
<gene>
    <name evidence="1" type="ORF">PQU95_06290</name>
</gene>
<dbReference type="NCBIfam" id="TIGR01549">
    <property type="entry name" value="HAD-SF-IA-v1"/>
    <property type="match status" value="1"/>
</dbReference>
<dbReference type="PANTHER" id="PTHR47478">
    <property type="match status" value="1"/>
</dbReference>
<sequence>MRIAALLIDIDDTLLDDAHATRHGVAALLAAHQLPYTLDDACQCWHTLTQQHWLRFERGECSIIEQRHARLRGLFQRELSESEAAQAFEPYIAGYRSNWKAFDDTAAFVAATAHLPRVLVSNGHLDIQQRKLAFTGLDAHFPHLLTPQNCGHAKPDAAIFEVAAALAGVPLQQCMVIGDDAVRDIGAAQTLGMPYFHVDRRRADGGLLACLPLLA</sequence>
<dbReference type="Pfam" id="PF00702">
    <property type="entry name" value="Hydrolase"/>
    <property type="match status" value="1"/>
</dbReference>